<sequence>MASSWRRWHILALCSVSVELAGDGARDGAVQWQIRCFGAFSDVDGGGSGIGFGEAAAKLLFLLGGSGEVAAGARPVRSAPPSSSAVTALASARAPTVGTSSAVPLIARKR</sequence>
<keyword evidence="1" id="KW-0732">Signal</keyword>
<evidence type="ECO:0000313" key="2">
    <source>
        <dbReference type="EMBL" id="KAG2641346.1"/>
    </source>
</evidence>
<dbReference type="Proteomes" id="UP000823388">
    <property type="component" value="Chromosome 2K"/>
</dbReference>
<dbReference type="EMBL" id="CM029039">
    <property type="protein sequence ID" value="KAG2641345.1"/>
    <property type="molecule type" value="Genomic_DNA"/>
</dbReference>
<organism evidence="2 3">
    <name type="scientific">Panicum virgatum</name>
    <name type="common">Blackwell switchgrass</name>
    <dbReference type="NCBI Taxonomy" id="38727"/>
    <lineage>
        <taxon>Eukaryota</taxon>
        <taxon>Viridiplantae</taxon>
        <taxon>Streptophyta</taxon>
        <taxon>Embryophyta</taxon>
        <taxon>Tracheophyta</taxon>
        <taxon>Spermatophyta</taxon>
        <taxon>Magnoliopsida</taxon>
        <taxon>Liliopsida</taxon>
        <taxon>Poales</taxon>
        <taxon>Poaceae</taxon>
        <taxon>PACMAD clade</taxon>
        <taxon>Panicoideae</taxon>
        <taxon>Panicodae</taxon>
        <taxon>Paniceae</taxon>
        <taxon>Panicinae</taxon>
        <taxon>Panicum</taxon>
        <taxon>Panicum sect. Hiantes</taxon>
    </lineage>
</organism>
<feature type="chain" id="PRO_5036274909" description="Secreted protein" evidence="1">
    <location>
        <begin position="25"/>
        <end position="110"/>
    </location>
</feature>
<evidence type="ECO:0000313" key="3">
    <source>
        <dbReference type="Proteomes" id="UP000823388"/>
    </source>
</evidence>
<dbReference type="EMBL" id="CM029039">
    <property type="protein sequence ID" value="KAG2641346.1"/>
    <property type="molecule type" value="Genomic_DNA"/>
</dbReference>
<keyword evidence="3" id="KW-1185">Reference proteome</keyword>
<feature type="signal peptide" evidence="1">
    <location>
        <begin position="1"/>
        <end position="24"/>
    </location>
</feature>
<protein>
    <recommendedName>
        <fullName evidence="4">Secreted protein</fullName>
    </recommendedName>
</protein>
<evidence type="ECO:0008006" key="4">
    <source>
        <dbReference type="Google" id="ProtNLM"/>
    </source>
</evidence>
<dbReference type="AlphaFoldDB" id="A0A8T0W637"/>
<reference evidence="2" key="1">
    <citation type="submission" date="2020-05" db="EMBL/GenBank/DDBJ databases">
        <title>WGS assembly of Panicum virgatum.</title>
        <authorList>
            <person name="Lovell J.T."/>
            <person name="Jenkins J."/>
            <person name="Shu S."/>
            <person name="Juenger T.E."/>
            <person name="Schmutz J."/>
        </authorList>
    </citation>
    <scope>NUCLEOTIDE SEQUENCE</scope>
    <source>
        <strain evidence="2">AP13</strain>
    </source>
</reference>
<gene>
    <name evidence="2" type="ORF">PVAP13_2KG176300</name>
</gene>
<accession>A0A8T0W637</accession>
<comment type="caution">
    <text evidence="2">The sequence shown here is derived from an EMBL/GenBank/DDBJ whole genome shotgun (WGS) entry which is preliminary data.</text>
</comment>
<evidence type="ECO:0000256" key="1">
    <source>
        <dbReference type="SAM" id="SignalP"/>
    </source>
</evidence>
<name>A0A8T0W637_PANVG</name>
<proteinExistence type="predicted"/>